<gene>
    <name evidence="2" type="ORF">I316_05691</name>
</gene>
<feature type="region of interest" description="Disordered" evidence="1">
    <location>
        <begin position="1"/>
        <end position="21"/>
    </location>
</feature>
<feature type="compositionally biased region" description="Basic and acidic residues" evidence="1">
    <location>
        <begin position="150"/>
        <end position="174"/>
    </location>
</feature>
<proteinExistence type="predicted"/>
<dbReference type="EMBL" id="KI669507">
    <property type="protein sequence ID" value="OCF32511.1"/>
    <property type="molecule type" value="Genomic_DNA"/>
</dbReference>
<protein>
    <submittedName>
        <fullName evidence="2">Uncharacterized protein</fullName>
    </submittedName>
</protein>
<dbReference type="AlphaFoldDB" id="A0A1B9GND7"/>
<dbReference type="Proteomes" id="UP000092666">
    <property type="component" value="Unassembled WGS sequence"/>
</dbReference>
<evidence type="ECO:0000313" key="3">
    <source>
        <dbReference type="Proteomes" id="UP000092666"/>
    </source>
</evidence>
<evidence type="ECO:0000256" key="1">
    <source>
        <dbReference type="SAM" id="MobiDB-lite"/>
    </source>
</evidence>
<organism evidence="2 3">
    <name type="scientific">Kwoniella heveanensis BCC8398</name>
    <dbReference type="NCBI Taxonomy" id="1296120"/>
    <lineage>
        <taxon>Eukaryota</taxon>
        <taxon>Fungi</taxon>
        <taxon>Dikarya</taxon>
        <taxon>Basidiomycota</taxon>
        <taxon>Agaricomycotina</taxon>
        <taxon>Tremellomycetes</taxon>
        <taxon>Tremellales</taxon>
        <taxon>Cryptococcaceae</taxon>
        <taxon>Kwoniella</taxon>
    </lineage>
</organism>
<feature type="region of interest" description="Disordered" evidence="1">
    <location>
        <begin position="145"/>
        <end position="192"/>
    </location>
</feature>
<name>A0A1B9GND7_9TREE</name>
<evidence type="ECO:0000313" key="2">
    <source>
        <dbReference type="EMBL" id="OCF32511.1"/>
    </source>
</evidence>
<sequence length="204" mass="22873">MSTHFTAVTTGSQQPQSNGLTDTRGTFRGFSTCGPCQSCKDFARQFKKTQGARGDYESLKALSGIYLTRLSRSDIDVGNVEYRYIRDPKVEGELKWIFAYPPFSENRSRFSRWFPGLKETFSDHAIALSRDSVAYATEETTKLLSITHSPDAEEKRPSHLDADTGDAGSHDARSHQGAQSSQRPSYPSERVTTWLESMEADAKW</sequence>
<feature type="compositionally biased region" description="Polar residues" evidence="1">
    <location>
        <begin position="176"/>
        <end position="192"/>
    </location>
</feature>
<reference evidence="2 3" key="1">
    <citation type="submission" date="2013-07" db="EMBL/GenBank/DDBJ databases">
        <title>The Genome Sequence of Cryptococcus heveanensis BCC8398.</title>
        <authorList>
            <consortium name="The Broad Institute Genome Sequencing Platform"/>
            <person name="Cuomo C."/>
            <person name="Litvintseva A."/>
            <person name="Chen Y."/>
            <person name="Heitman J."/>
            <person name="Sun S."/>
            <person name="Springer D."/>
            <person name="Dromer F."/>
            <person name="Young S.K."/>
            <person name="Zeng Q."/>
            <person name="Gargeya S."/>
            <person name="Fitzgerald M."/>
            <person name="Abouelleil A."/>
            <person name="Alvarado L."/>
            <person name="Berlin A.M."/>
            <person name="Chapman S.B."/>
            <person name="Dewar J."/>
            <person name="Goldberg J."/>
            <person name="Griggs A."/>
            <person name="Gujja S."/>
            <person name="Hansen M."/>
            <person name="Howarth C."/>
            <person name="Imamovic A."/>
            <person name="Larimer J."/>
            <person name="McCowan C."/>
            <person name="Murphy C."/>
            <person name="Pearson M."/>
            <person name="Priest M."/>
            <person name="Roberts A."/>
            <person name="Saif S."/>
            <person name="Shea T."/>
            <person name="Sykes S."/>
            <person name="Wortman J."/>
            <person name="Nusbaum C."/>
            <person name="Birren B."/>
        </authorList>
    </citation>
    <scope>NUCLEOTIDE SEQUENCE [LARGE SCALE GENOMIC DNA]</scope>
    <source>
        <strain evidence="2 3">BCC8398</strain>
    </source>
</reference>
<keyword evidence="3" id="KW-1185">Reference proteome</keyword>
<reference evidence="3" key="2">
    <citation type="submission" date="2013-12" db="EMBL/GenBank/DDBJ databases">
        <title>Evolution of pathogenesis and genome organization in the Tremellales.</title>
        <authorList>
            <person name="Cuomo C."/>
            <person name="Litvintseva A."/>
            <person name="Heitman J."/>
            <person name="Chen Y."/>
            <person name="Sun S."/>
            <person name="Springer D."/>
            <person name="Dromer F."/>
            <person name="Young S."/>
            <person name="Zeng Q."/>
            <person name="Chapman S."/>
            <person name="Gujja S."/>
            <person name="Saif S."/>
            <person name="Birren B."/>
        </authorList>
    </citation>
    <scope>NUCLEOTIDE SEQUENCE [LARGE SCALE GENOMIC DNA]</scope>
    <source>
        <strain evidence="3">BCC8398</strain>
    </source>
</reference>
<accession>A0A1B9GND7</accession>